<dbReference type="STRING" id="946122.A0A0C2SHS0"/>
<dbReference type="Pfam" id="PF10294">
    <property type="entry name" value="Methyltransf_16"/>
    <property type="match status" value="1"/>
</dbReference>
<dbReference type="AlphaFoldDB" id="A0A0C2SHS0"/>
<dbReference type="Gene3D" id="3.40.50.150">
    <property type="entry name" value="Vaccinia Virus protein VP39"/>
    <property type="match status" value="1"/>
</dbReference>
<accession>A0A0C2SHS0</accession>
<gene>
    <name evidence="1" type="ORF">M378DRAFT_193123</name>
</gene>
<dbReference type="InParanoid" id="A0A0C2SHS0"/>
<organism evidence="1 2">
    <name type="scientific">Amanita muscaria (strain Koide BX008)</name>
    <dbReference type="NCBI Taxonomy" id="946122"/>
    <lineage>
        <taxon>Eukaryota</taxon>
        <taxon>Fungi</taxon>
        <taxon>Dikarya</taxon>
        <taxon>Basidiomycota</taxon>
        <taxon>Agaricomycotina</taxon>
        <taxon>Agaricomycetes</taxon>
        <taxon>Agaricomycetidae</taxon>
        <taxon>Agaricales</taxon>
        <taxon>Pluteineae</taxon>
        <taxon>Amanitaceae</taxon>
        <taxon>Amanita</taxon>
    </lineage>
</organism>
<dbReference type="InterPro" id="IPR019410">
    <property type="entry name" value="Methyltransf_16"/>
</dbReference>
<proteinExistence type="predicted"/>
<dbReference type="HOGENOM" id="CLU_032409_3_0_1"/>
<dbReference type="GO" id="GO:0008757">
    <property type="term" value="F:S-adenosylmethionine-dependent methyltransferase activity"/>
    <property type="evidence" value="ECO:0007669"/>
    <property type="project" value="UniProtKB-ARBA"/>
</dbReference>
<dbReference type="PANTHER" id="PTHR14614">
    <property type="entry name" value="HEPATOCELLULAR CARCINOMA-ASSOCIATED ANTIGEN"/>
    <property type="match status" value="1"/>
</dbReference>
<sequence>MTSLQTHLPCFSLEGPLRLTVAPNANTLLADQLFPPALYLAERLERGLLPVKHRAVVELGAGCALPSLLAALSPEPPALIVDYPDEIIIGNLKRNVESNQQHTSQGCQIKIMGYEWGMDASNLLQLLPDSSTGYEVIILADLLHFDGSHGALVKSVNLLLSKDPNAIYISTTLRSIEKAGRYATDRICKQFIKKAIKPGSMNVSGLDHQALNVRKRNCWVWIGRRVG</sequence>
<dbReference type="EMBL" id="KN818267">
    <property type="protein sequence ID" value="KIL62705.1"/>
    <property type="molecule type" value="Genomic_DNA"/>
</dbReference>
<name>A0A0C2SHS0_AMAMK</name>
<dbReference type="InterPro" id="IPR029063">
    <property type="entry name" value="SAM-dependent_MTases_sf"/>
</dbReference>
<dbReference type="Proteomes" id="UP000054549">
    <property type="component" value="Unassembled WGS sequence"/>
</dbReference>
<evidence type="ECO:0000313" key="1">
    <source>
        <dbReference type="EMBL" id="KIL62705.1"/>
    </source>
</evidence>
<dbReference type="OrthoDB" id="46564at2759"/>
<dbReference type="GO" id="GO:0005737">
    <property type="term" value="C:cytoplasm"/>
    <property type="evidence" value="ECO:0007669"/>
    <property type="project" value="TreeGrafter"/>
</dbReference>
<dbReference type="PANTHER" id="PTHR14614:SF10">
    <property type="entry name" value="PROTEIN N-TERMINAL AND LYSINE N-METHYLTRANSFERASE EFM7"/>
    <property type="match status" value="1"/>
</dbReference>
<evidence type="ECO:0000313" key="2">
    <source>
        <dbReference type="Proteomes" id="UP000054549"/>
    </source>
</evidence>
<keyword evidence="2" id="KW-1185">Reference proteome</keyword>
<protein>
    <submittedName>
        <fullName evidence="1">Uncharacterized protein</fullName>
    </submittedName>
</protein>
<reference evidence="1 2" key="1">
    <citation type="submission" date="2014-04" db="EMBL/GenBank/DDBJ databases">
        <title>Evolutionary Origins and Diversification of the Mycorrhizal Mutualists.</title>
        <authorList>
            <consortium name="DOE Joint Genome Institute"/>
            <consortium name="Mycorrhizal Genomics Consortium"/>
            <person name="Kohler A."/>
            <person name="Kuo A."/>
            <person name="Nagy L.G."/>
            <person name="Floudas D."/>
            <person name="Copeland A."/>
            <person name="Barry K.W."/>
            <person name="Cichocki N."/>
            <person name="Veneault-Fourrey C."/>
            <person name="LaButti K."/>
            <person name="Lindquist E.A."/>
            <person name="Lipzen A."/>
            <person name="Lundell T."/>
            <person name="Morin E."/>
            <person name="Murat C."/>
            <person name="Riley R."/>
            <person name="Ohm R."/>
            <person name="Sun H."/>
            <person name="Tunlid A."/>
            <person name="Henrissat B."/>
            <person name="Grigoriev I.V."/>
            <person name="Hibbett D.S."/>
            <person name="Martin F."/>
        </authorList>
    </citation>
    <scope>NUCLEOTIDE SEQUENCE [LARGE SCALE GENOMIC DNA]</scope>
    <source>
        <strain evidence="1 2">Koide BX008</strain>
    </source>
</reference>